<sequence length="445" mass="49057">MTDYVLTHTNKVNDFTEGSAIETLLEASSLETEMLYYLTLQNIKAGIQDGTMQAFGFTRKQATYAYGTVRLTFTSELTTSLYIPKGTQFTCSDNNYSQVYQTLDEYQIPSGTNYVDIPVYCTTMGAYGNVPANTIDTTTDITYLDTVTNIEAFQTGTDEETVPDMIVRFRQMIQALQRGTVQALQYGAKSVEGIAGAYIFESTYGSVVVYCHDANGDLSNDLQTAVTNELYYWKAAGIRVSVQPVHKTTVDLTIGINVPDTTLHTNDFLSAVKLRMENYLNSYTVGQPVYTSDLIQNVMDISDWGIVDTEIEAQANIDDTLSGKTAVDEDSYININGMDVKSQDLQPIDISKDNTYGIITLNKNTKTNNDNSVSYANAVTDTDADTGEQTVEPVQIESKYTTAGNELIKAGTVTVYFVDNEDASNVDFGNDETSTGDTFLDIFNN</sequence>
<dbReference type="Proteomes" id="UP000241463">
    <property type="component" value="Segment"/>
</dbReference>
<dbReference type="InterPro" id="IPR006949">
    <property type="entry name" value="Barrel_Baseplate_J-like"/>
</dbReference>
<dbReference type="EMBL" id="MG765277">
    <property type="protein sequence ID" value="AUV59962.1"/>
    <property type="molecule type" value="Genomic_DNA"/>
</dbReference>
<reference evidence="2 3" key="1">
    <citation type="submission" date="2018-01" db="EMBL/GenBank/DDBJ databases">
        <title>Lactobacillus phages that infect wine-derived L. plantarum strains.</title>
        <authorList>
            <person name="Kyrkou I."/>
            <person name="Hestbjerg Hansen L."/>
        </authorList>
    </citation>
    <scope>NUCLEOTIDE SEQUENCE [LARGE SCALE GENOMIC DNA]</scope>
</reference>
<dbReference type="Pfam" id="PF04865">
    <property type="entry name" value="Baseplate_J"/>
    <property type="match status" value="1"/>
</dbReference>
<evidence type="ECO:0000313" key="2">
    <source>
        <dbReference type="EMBL" id="AUV59962.1"/>
    </source>
</evidence>
<dbReference type="GeneID" id="54988511"/>
<accession>A0A2K9VCL9</accession>
<protein>
    <submittedName>
        <fullName evidence="2">Baseplate protein</fullName>
    </submittedName>
</protein>
<evidence type="ECO:0000259" key="1">
    <source>
        <dbReference type="Pfam" id="PF04865"/>
    </source>
</evidence>
<keyword evidence="3" id="KW-1185">Reference proteome</keyword>
<organism evidence="2 3">
    <name type="scientific">Lactobacillus phage Bacchae</name>
    <dbReference type="NCBI Taxonomy" id="2079429"/>
    <lineage>
        <taxon>Viruses</taxon>
        <taxon>Duplodnaviria</taxon>
        <taxon>Heunggongvirae</taxon>
        <taxon>Uroviricota</taxon>
        <taxon>Caudoviricetes</taxon>
        <taxon>Herelleviridae</taxon>
        <taxon>Harbinvirus</taxon>
        <taxon>Harbinvirus bacchae</taxon>
    </lineage>
</organism>
<name>A0A2K9VCL9_9CAUD</name>
<feature type="domain" description="Baseplate protein J-like barrel" evidence="1">
    <location>
        <begin position="71"/>
        <end position="156"/>
    </location>
</feature>
<evidence type="ECO:0000313" key="3">
    <source>
        <dbReference type="Proteomes" id="UP000241463"/>
    </source>
</evidence>
<dbReference type="RefSeq" id="YP_009798066.1">
    <property type="nucleotide sequence ID" value="NC_047924.1"/>
</dbReference>
<proteinExistence type="predicted"/>
<dbReference type="KEGG" id="vg:54988511"/>